<keyword evidence="3" id="KW-1133">Transmembrane helix</keyword>
<name>A0AAN8SE31_POLSC</name>
<comment type="caution">
    <text evidence="5">The sequence shown here is derived from an EMBL/GenBank/DDBJ whole genome shotgun (WGS) entry which is preliminary data.</text>
</comment>
<comment type="subcellular location">
    <subcellularLocation>
        <location evidence="1">Membrane</location>
        <topology evidence="1">Multi-pass membrane protein</topology>
    </subcellularLocation>
</comment>
<evidence type="ECO:0000313" key="6">
    <source>
        <dbReference type="Proteomes" id="UP001372834"/>
    </source>
</evidence>
<dbReference type="EMBL" id="JAWJWE010000002">
    <property type="protein sequence ID" value="KAK6643381.1"/>
    <property type="molecule type" value="Genomic_DNA"/>
</dbReference>
<dbReference type="InterPro" id="IPR004031">
    <property type="entry name" value="PMP22/EMP/MP20/Claudin"/>
</dbReference>
<protein>
    <submittedName>
        <fullName evidence="5">Uncharacterized protein</fullName>
    </submittedName>
</protein>
<evidence type="ECO:0000256" key="1">
    <source>
        <dbReference type="ARBA" id="ARBA00004141"/>
    </source>
</evidence>
<keyword evidence="4" id="KW-0472">Membrane</keyword>
<dbReference type="Gene3D" id="1.20.140.150">
    <property type="match status" value="1"/>
</dbReference>
<dbReference type="Proteomes" id="UP001372834">
    <property type="component" value="Unassembled WGS sequence"/>
</dbReference>
<evidence type="ECO:0000256" key="4">
    <source>
        <dbReference type="ARBA" id="ARBA00023136"/>
    </source>
</evidence>
<dbReference type="Pfam" id="PF13903">
    <property type="entry name" value="Claudin_2"/>
    <property type="match status" value="1"/>
</dbReference>
<evidence type="ECO:0000256" key="2">
    <source>
        <dbReference type="ARBA" id="ARBA00022692"/>
    </source>
</evidence>
<dbReference type="GO" id="GO:0016020">
    <property type="term" value="C:membrane"/>
    <property type="evidence" value="ECO:0007669"/>
    <property type="project" value="UniProtKB-SubCell"/>
</dbReference>
<evidence type="ECO:0000313" key="5">
    <source>
        <dbReference type="EMBL" id="KAK6643381.1"/>
    </source>
</evidence>
<accession>A0AAN8SE31</accession>
<keyword evidence="2" id="KW-0812">Transmembrane</keyword>
<sequence length="187" mass="21252">MNRKSFYQEHEATCIATIGSPGVTVRHFPHVHDRHCYSSPCPNRINITVTALWVATPLLSTFSVAAVCVAVSTNQWLITQENIKNGNYTGKGDQEYFPKNTISGLWTLCYTNQTLCPIFSKFRGSENTREKAKGSGRYFMAFERRQKGKFRKFVLISTTTFICEVSNESSDSTEKKQCTILYMGIYE</sequence>
<organism evidence="5 6">
    <name type="scientific">Polyplax serrata</name>
    <name type="common">Common mouse louse</name>
    <dbReference type="NCBI Taxonomy" id="468196"/>
    <lineage>
        <taxon>Eukaryota</taxon>
        <taxon>Metazoa</taxon>
        <taxon>Ecdysozoa</taxon>
        <taxon>Arthropoda</taxon>
        <taxon>Hexapoda</taxon>
        <taxon>Insecta</taxon>
        <taxon>Pterygota</taxon>
        <taxon>Neoptera</taxon>
        <taxon>Paraneoptera</taxon>
        <taxon>Psocodea</taxon>
        <taxon>Troctomorpha</taxon>
        <taxon>Phthiraptera</taxon>
        <taxon>Anoplura</taxon>
        <taxon>Polyplacidae</taxon>
        <taxon>Polyplax</taxon>
    </lineage>
</organism>
<gene>
    <name evidence="5" type="ORF">RUM43_004886</name>
</gene>
<dbReference type="AlphaFoldDB" id="A0AAN8SE31"/>
<proteinExistence type="predicted"/>
<evidence type="ECO:0000256" key="3">
    <source>
        <dbReference type="ARBA" id="ARBA00022989"/>
    </source>
</evidence>
<reference evidence="5 6" key="1">
    <citation type="submission" date="2023-10" db="EMBL/GenBank/DDBJ databases">
        <title>Genomes of two closely related lineages of the louse Polyplax serrata with different host specificities.</title>
        <authorList>
            <person name="Martinu J."/>
            <person name="Tarabai H."/>
            <person name="Stefka J."/>
            <person name="Hypsa V."/>
        </authorList>
    </citation>
    <scope>NUCLEOTIDE SEQUENCE [LARGE SCALE GENOMIC DNA]</scope>
    <source>
        <strain evidence="5">HR10_N</strain>
    </source>
</reference>